<protein>
    <submittedName>
        <fullName evidence="2">Uncharacterized protein</fullName>
    </submittedName>
</protein>
<feature type="region of interest" description="Disordered" evidence="1">
    <location>
        <begin position="276"/>
        <end position="298"/>
    </location>
</feature>
<feature type="compositionally biased region" description="Gly residues" evidence="1">
    <location>
        <begin position="452"/>
        <end position="462"/>
    </location>
</feature>
<dbReference type="Proteomes" id="UP000215914">
    <property type="component" value="Unassembled WGS sequence"/>
</dbReference>
<feature type="compositionally biased region" description="Basic and acidic residues" evidence="1">
    <location>
        <begin position="7"/>
        <end position="16"/>
    </location>
</feature>
<dbReference type="EMBL" id="MNCJ02000326">
    <property type="protein sequence ID" value="KAF5782927.1"/>
    <property type="molecule type" value="Genomic_DNA"/>
</dbReference>
<evidence type="ECO:0000313" key="3">
    <source>
        <dbReference type="Proteomes" id="UP000215914"/>
    </source>
</evidence>
<organism evidence="2 3">
    <name type="scientific">Helianthus annuus</name>
    <name type="common">Common sunflower</name>
    <dbReference type="NCBI Taxonomy" id="4232"/>
    <lineage>
        <taxon>Eukaryota</taxon>
        <taxon>Viridiplantae</taxon>
        <taxon>Streptophyta</taxon>
        <taxon>Embryophyta</taxon>
        <taxon>Tracheophyta</taxon>
        <taxon>Spermatophyta</taxon>
        <taxon>Magnoliopsida</taxon>
        <taxon>eudicotyledons</taxon>
        <taxon>Gunneridae</taxon>
        <taxon>Pentapetalae</taxon>
        <taxon>asterids</taxon>
        <taxon>campanulids</taxon>
        <taxon>Asterales</taxon>
        <taxon>Asteraceae</taxon>
        <taxon>Asteroideae</taxon>
        <taxon>Heliantheae alliance</taxon>
        <taxon>Heliantheae</taxon>
        <taxon>Helianthus</taxon>
    </lineage>
</organism>
<feature type="compositionally biased region" description="Acidic residues" evidence="1">
    <location>
        <begin position="428"/>
        <end position="437"/>
    </location>
</feature>
<reference evidence="2" key="1">
    <citation type="journal article" date="2017" name="Nature">
        <title>The sunflower genome provides insights into oil metabolism, flowering and Asterid evolution.</title>
        <authorList>
            <person name="Badouin H."/>
            <person name="Gouzy J."/>
            <person name="Grassa C.J."/>
            <person name="Murat F."/>
            <person name="Staton S.E."/>
            <person name="Cottret L."/>
            <person name="Lelandais-Briere C."/>
            <person name="Owens G.L."/>
            <person name="Carrere S."/>
            <person name="Mayjonade B."/>
            <person name="Legrand L."/>
            <person name="Gill N."/>
            <person name="Kane N.C."/>
            <person name="Bowers J.E."/>
            <person name="Hubner S."/>
            <person name="Bellec A."/>
            <person name="Berard A."/>
            <person name="Berges H."/>
            <person name="Blanchet N."/>
            <person name="Boniface M.C."/>
            <person name="Brunel D."/>
            <person name="Catrice O."/>
            <person name="Chaidir N."/>
            <person name="Claudel C."/>
            <person name="Donnadieu C."/>
            <person name="Faraut T."/>
            <person name="Fievet G."/>
            <person name="Helmstetter N."/>
            <person name="King M."/>
            <person name="Knapp S.J."/>
            <person name="Lai Z."/>
            <person name="Le Paslier M.C."/>
            <person name="Lippi Y."/>
            <person name="Lorenzon L."/>
            <person name="Mandel J.R."/>
            <person name="Marage G."/>
            <person name="Marchand G."/>
            <person name="Marquand E."/>
            <person name="Bret-Mestries E."/>
            <person name="Morien E."/>
            <person name="Nambeesan S."/>
            <person name="Nguyen T."/>
            <person name="Pegot-Espagnet P."/>
            <person name="Pouilly N."/>
            <person name="Raftis F."/>
            <person name="Sallet E."/>
            <person name="Schiex T."/>
            <person name="Thomas J."/>
            <person name="Vandecasteele C."/>
            <person name="Vares D."/>
            <person name="Vear F."/>
            <person name="Vautrin S."/>
            <person name="Crespi M."/>
            <person name="Mangin B."/>
            <person name="Burke J.M."/>
            <person name="Salse J."/>
            <person name="Munos S."/>
            <person name="Vincourt P."/>
            <person name="Rieseberg L.H."/>
            <person name="Langlade N.B."/>
        </authorList>
    </citation>
    <scope>NUCLEOTIDE SEQUENCE</scope>
    <source>
        <tissue evidence="2">Leaves</tissue>
    </source>
</reference>
<comment type="caution">
    <text evidence="2">The sequence shown here is derived from an EMBL/GenBank/DDBJ whole genome shotgun (WGS) entry which is preliminary data.</text>
</comment>
<evidence type="ECO:0000313" key="2">
    <source>
        <dbReference type="EMBL" id="KAF5782927.1"/>
    </source>
</evidence>
<reference evidence="2" key="2">
    <citation type="submission" date="2020-06" db="EMBL/GenBank/DDBJ databases">
        <title>Helianthus annuus Genome sequencing and assembly Release 2.</title>
        <authorList>
            <person name="Gouzy J."/>
            <person name="Langlade N."/>
            <person name="Munos S."/>
        </authorList>
    </citation>
    <scope>NUCLEOTIDE SEQUENCE</scope>
    <source>
        <tissue evidence="2">Leaves</tissue>
    </source>
</reference>
<keyword evidence="3" id="KW-1185">Reference proteome</keyword>
<sequence>MLLRNSPHKDSKKDSPLKSQGIIKDSPSERCCFTDAHVDRIRHCFPADAVFKSFTSTALSDFTSDTWVIFPATPFIIGYSYPFPAFTQSFFSLTGISYIQAMPMIWRVLYTFERIIEQEGIDLGMAELAALYDLTTFGSHRYLLKRKAGEDHPVLKVTKNDTNWKRRFFFVRRDSIPDGKDLPKEWATHGRVEDPRRITVTISVAHLKLTPAARERVLAFKRLNPEARSFRVTIRDSQEVSSASVTMSSAGKSAKSAKSASLFGIDDLAKVTSSKKKTSVASPSASAPKLPIRGKGKKRKVSEDLQGFPLLRQQFLDSVSKKLTEIESYVSHVEDQDRRIADLHQMGVLKDLKITDLEKKIRAVKDEAVKALIKFDYEKHDITQDAKVSAAIAMYKIQLQMATEAQDPSFDKSTWDIEGWKARLAELEDDDDVEDIPMLEGGDAGKDQGEASGAGGDGAAKV</sequence>
<gene>
    <name evidence="2" type="ORF">HanXRQr2_Chr11g0502001</name>
</gene>
<proteinExistence type="predicted"/>
<evidence type="ECO:0000256" key="1">
    <source>
        <dbReference type="SAM" id="MobiDB-lite"/>
    </source>
</evidence>
<feature type="region of interest" description="Disordered" evidence="1">
    <location>
        <begin position="428"/>
        <end position="462"/>
    </location>
</feature>
<feature type="compositionally biased region" description="Low complexity" evidence="1">
    <location>
        <begin position="279"/>
        <end position="289"/>
    </location>
</feature>
<name>A0A9K3HR38_HELAN</name>
<accession>A0A9K3HR38</accession>
<dbReference type="AlphaFoldDB" id="A0A9K3HR38"/>
<dbReference type="Gramene" id="mRNA:HanXRQr2_Chr11g0502001">
    <property type="protein sequence ID" value="mRNA:HanXRQr2_Chr11g0502001"/>
    <property type="gene ID" value="HanXRQr2_Chr11g0502001"/>
</dbReference>
<feature type="region of interest" description="Disordered" evidence="1">
    <location>
        <begin position="1"/>
        <end position="22"/>
    </location>
</feature>